<accession>A0A1C7ICH3</accession>
<dbReference type="SUPFAM" id="SSF55729">
    <property type="entry name" value="Acyl-CoA N-acyltransferases (Nat)"/>
    <property type="match status" value="1"/>
</dbReference>
<keyword evidence="2" id="KW-0012">Acyltransferase</keyword>
<dbReference type="PANTHER" id="PTHR43420">
    <property type="entry name" value="ACETYLTRANSFERASE"/>
    <property type="match status" value="1"/>
</dbReference>
<dbReference type="EMBL" id="CP015405">
    <property type="protein sequence ID" value="ANU77386.1"/>
    <property type="molecule type" value="Genomic_DNA"/>
</dbReference>
<feature type="domain" description="N-acetyltransferase" evidence="3">
    <location>
        <begin position="3"/>
        <end position="150"/>
    </location>
</feature>
<reference evidence="4" key="1">
    <citation type="submission" date="2017-04" db="EMBL/GenBank/DDBJ databases">
        <title>Complete Genome Sequences of Twelve Strains of a Stable Defined Moderately Diverse Mouse Microbiota 2 (sDMDMm2).</title>
        <authorList>
            <person name="Uchimura Y."/>
            <person name="Wyss M."/>
            <person name="Brugiroux S."/>
            <person name="Limenitakis J.P."/>
            <person name="Stecher B."/>
            <person name="McCoy K.D."/>
            <person name="Macpherson A.J."/>
        </authorList>
    </citation>
    <scope>NUCLEOTIDE SEQUENCE</scope>
    <source>
        <strain evidence="4">YL58</strain>
    </source>
</reference>
<protein>
    <submittedName>
        <fullName evidence="4">Spermidine acetyltransferase</fullName>
    </submittedName>
</protein>
<keyword evidence="5" id="KW-1185">Reference proteome</keyword>
<dbReference type="PANTHER" id="PTHR43420:SF47">
    <property type="entry name" value="N-ACETYLTRANSFERASE DOMAIN-CONTAINING PROTEIN"/>
    <property type="match status" value="1"/>
</dbReference>
<evidence type="ECO:0000256" key="2">
    <source>
        <dbReference type="ARBA" id="ARBA00023315"/>
    </source>
</evidence>
<proteinExistence type="predicted"/>
<dbReference type="STRING" id="1796616.A4V09_17535"/>
<dbReference type="PROSITE" id="PS51186">
    <property type="entry name" value="GNAT"/>
    <property type="match status" value="1"/>
</dbReference>
<dbReference type="CDD" id="cd04301">
    <property type="entry name" value="NAT_SF"/>
    <property type="match status" value="1"/>
</dbReference>
<dbReference type="Proteomes" id="UP000092574">
    <property type="component" value="Chromosome"/>
</dbReference>
<dbReference type="RefSeq" id="WP_065543514.1">
    <property type="nucleotide sequence ID" value="NZ_CP015405.2"/>
</dbReference>
<dbReference type="InterPro" id="IPR027455">
    <property type="entry name" value="Sper_AcTfrase_N"/>
</dbReference>
<name>A0A1C7ICH3_9FIRM</name>
<dbReference type="KEGG" id="byl:A4V09_17535"/>
<organism evidence="4 5">
    <name type="scientific">Blautia pseudococcoides</name>
    <dbReference type="NCBI Taxonomy" id="1796616"/>
    <lineage>
        <taxon>Bacteria</taxon>
        <taxon>Bacillati</taxon>
        <taxon>Bacillota</taxon>
        <taxon>Clostridia</taxon>
        <taxon>Lachnospirales</taxon>
        <taxon>Lachnospiraceae</taxon>
        <taxon>Blautia</taxon>
    </lineage>
</organism>
<evidence type="ECO:0000313" key="5">
    <source>
        <dbReference type="Proteomes" id="UP000092574"/>
    </source>
</evidence>
<dbReference type="InterPro" id="IPR016181">
    <property type="entry name" value="Acyl_CoA_acyltransferase"/>
</dbReference>
<keyword evidence="1" id="KW-0808">Transferase</keyword>
<evidence type="ECO:0000256" key="1">
    <source>
        <dbReference type="ARBA" id="ARBA00022679"/>
    </source>
</evidence>
<evidence type="ECO:0000313" key="4">
    <source>
        <dbReference type="EMBL" id="ANU77386.1"/>
    </source>
</evidence>
<evidence type="ECO:0000259" key="3">
    <source>
        <dbReference type="PROSITE" id="PS51186"/>
    </source>
</evidence>
<dbReference type="GO" id="GO:0016747">
    <property type="term" value="F:acyltransferase activity, transferring groups other than amino-acyl groups"/>
    <property type="evidence" value="ECO:0007669"/>
    <property type="project" value="InterPro"/>
</dbReference>
<dbReference type="Gene3D" id="1.10.287.900">
    <property type="entry name" value="The crystal structure of the spermine/spermidine acetyltransferase from enterococcus faecali"/>
    <property type="match status" value="1"/>
</dbReference>
<gene>
    <name evidence="4" type="ORF">A4V09_17535</name>
</gene>
<dbReference type="InterPro" id="IPR000182">
    <property type="entry name" value="GNAT_dom"/>
</dbReference>
<dbReference type="Pfam" id="PF00583">
    <property type="entry name" value="Acetyltransf_1"/>
    <property type="match status" value="1"/>
</dbReference>
<sequence>MNITFKPVTEENRADVLQLKVGKGQEHFIESVQQCLDEADKRKSWRPVGIYHGEELVGFAMYGFFWEYFPAGRVWMDRLLIDEKYQGKGYGKAALHLLLERLTKEYGRKKIYLSVIGGNDVAAGMYKNAGFRFTGGRDLHGEYIMVCEQK</sequence>
<dbReference type="InterPro" id="IPR050680">
    <property type="entry name" value="YpeA/RimI_acetyltransf"/>
</dbReference>
<dbReference type="AlphaFoldDB" id="A0A1C7ICH3"/>
<dbReference type="Gene3D" id="3.40.630.30">
    <property type="match status" value="1"/>
</dbReference>
<dbReference type="OrthoDB" id="9127144at2"/>